<accession>C0GCG3</accession>
<dbReference type="InterPro" id="IPR001602">
    <property type="entry name" value="UPF0047_YjbQ-like"/>
</dbReference>
<dbReference type="EMBL" id="ACJM01000001">
    <property type="protein sequence ID" value="EEG78898.1"/>
    <property type="molecule type" value="Genomic_DNA"/>
</dbReference>
<dbReference type="eggNOG" id="COG0432">
    <property type="taxonomic scope" value="Bacteria"/>
</dbReference>
<dbReference type="PROSITE" id="PS01314">
    <property type="entry name" value="UPF0047"/>
    <property type="match status" value="1"/>
</dbReference>
<dbReference type="InterPro" id="IPR035917">
    <property type="entry name" value="YjbQ-like_sf"/>
</dbReference>
<protein>
    <recommendedName>
        <fullName evidence="4">Secondary thiamine-phosphate synthase enzyme</fullName>
    </recommendedName>
</protein>
<reference evidence="2 3" key="1">
    <citation type="submission" date="2009-02" db="EMBL/GenBank/DDBJ databases">
        <title>Sequencing of the draft genome and assembly of Dethiobacter alkaliphilus AHT 1.</title>
        <authorList>
            <consortium name="US DOE Joint Genome Institute (JGI-PGF)"/>
            <person name="Lucas S."/>
            <person name="Copeland A."/>
            <person name="Lapidus A."/>
            <person name="Glavina del Rio T."/>
            <person name="Dalin E."/>
            <person name="Tice H."/>
            <person name="Bruce D."/>
            <person name="Goodwin L."/>
            <person name="Pitluck S."/>
            <person name="Larimer F."/>
            <person name="Land M.L."/>
            <person name="Hauser L."/>
            <person name="Muyzer G."/>
        </authorList>
    </citation>
    <scope>NUCLEOTIDE SEQUENCE [LARGE SCALE GENOMIC DNA]</scope>
    <source>
        <strain evidence="2 3">AHT 1</strain>
    </source>
</reference>
<dbReference type="NCBIfam" id="TIGR00149">
    <property type="entry name" value="TIGR00149_YjbQ"/>
    <property type="match status" value="1"/>
</dbReference>
<dbReference type="OrthoDB" id="9801725at2"/>
<evidence type="ECO:0000256" key="1">
    <source>
        <dbReference type="ARBA" id="ARBA00005534"/>
    </source>
</evidence>
<keyword evidence="3" id="KW-1185">Reference proteome</keyword>
<evidence type="ECO:0008006" key="4">
    <source>
        <dbReference type="Google" id="ProtNLM"/>
    </source>
</evidence>
<name>C0GCG3_DETAL</name>
<dbReference type="PIRSF" id="PIRSF004681">
    <property type="entry name" value="UCP004681"/>
    <property type="match status" value="1"/>
</dbReference>
<evidence type="ECO:0000313" key="3">
    <source>
        <dbReference type="Proteomes" id="UP000006443"/>
    </source>
</evidence>
<sequence length="137" mass="15093">MLKKFQLSTNNRSQMLNITQKVQEAIGEAGAKEGLVTIYCPHTTGGITINEGADPDVVRDILLHLDKLYPWDSPDFRHAEGNSAAHLKASTVGPSQTIPITNGEMVLGTWQSIYFCEFDGPRTRTFFVKVLVDRGTG</sequence>
<organism evidence="2 3">
    <name type="scientific">Dethiobacter alkaliphilus AHT 1</name>
    <dbReference type="NCBI Taxonomy" id="555088"/>
    <lineage>
        <taxon>Bacteria</taxon>
        <taxon>Bacillati</taxon>
        <taxon>Bacillota</taxon>
        <taxon>Dethiobacteria</taxon>
        <taxon>Dethiobacterales</taxon>
        <taxon>Dethiobacteraceae</taxon>
        <taxon>Dethiobacter</taxon>
    </lineage>
</organism>
<comment type="similarity">
    <text evidence="1">Belongs to the UPF0047 family.</text>
</comment>
<dbReference type="PANTHER" id="PTHR30615:SF8">
    <property type="entry name" value="UPF0047 PROTEIN C4A8.02C"/>
    <property type="match status" value="1"/>
</dbReference>
<dbReference type="Gene3D" id="2.60.120.460">
    <property type="entry name" value="YjbQ-like"/>
    <property type="match status" value="1"/>
</dbReference>
<dbReference type="RefSeq" id="WP_008513943.1">
    <property type="nucleotide sequence ID" value="NZ_ACJM01000001.1"/>
</dbReference>
<comment type="caution">
    <text evidence="2">The sequence shown here is derived from an EMBL/GenBank/DDBJ whole genome shotgun (WGS) entry which is preliminary data.</text>
</comment>
<proteinExistence type="inferred from homology"/>
<dbReference type="STRING" id="555088.DealDRAFT_0172"/>
<dbReference type="AlphaFoldDB" id="C0GCG3"/>
<dbReference type="Proteomes" id="UP000006443">
    <property type="component" value="Unassembled WGS sequence"/>
</dbReference>
<dbReference type="Pfam" id="PF01894">
    <property type="entry name" value="YjbQ"/>
    <property type="match status" value="1"/>
</dbReference>
<evidence type="ECO:0000313" key="2">
    <source>
        <dbReference type="EMBL" id="EEG78898.1"/>
    </source>
</evidence>
<dbReference type="SUPFAM" id="SSF111038">
    <property type="entry name" value="YjbQ-like"/>
    <property type="match status" value="1"/>
</dbReference>
<dbReference type="PANTHER" id="PTHR30615">
    <property type="entry name" value="UNCHARACTERIZED PROTEIN YJBQ-RELATED"/>
    <property type="match status" value="1"/>
</dbReference>
<gene>
    <name evidence="2" type="ORF">DealDRAFT_0172</name>
</gene>